<protein>
    <submittedName>
        <fullName evidence="1">Uncharacterized protein</fullName>
    </submittedName>
</protein>
<evidence type="ECO:0000313" key="2">
    <source>
        <dbReference type="Proteomes" id="UP000242519"/>
    </source>
</evidence>
<reference evidence="1 2" key="1">
    <citation type="submission" date="2017-04" db="EMBL/GenBank/DDBJ databases">
        <title>Draft genome sequence of Marssonina coronaria NL1: causal agent of apple blotch.</title>
        <authorList>
            <person name="Cheng Q."/>
        </authorList>
    </citation>
    <scope>NUCLEOTIDE SEQUENCE [LARGE SCALE GENOMIC DNA]</scope>
    <source>
        <strain evidence="1 2">NL1</strain>
    </source>
</reference>
<gene>
    <name evidence="1" type="ORF">B2J93_8081</name>
</gene>
<accession>A0A218ZB89</accession>
<comment type="caution">
    <text evidence="1">The sequence shown here is derived from an EMBL/GenBank/DDBJ whole genome shotgun (WGS) entry which is preliminary data.</text>
</comment>
<organism evidence="1 2">
    <name type="scientific">Diplocarpon coronariae</name>
    <dbReference type="NCBI Taxonomy" id="2795749"/>
    <lineage>
        <taxon>Eukaryota</taxon>
        <taxon>Fungi</taxon>
        <taxon>Dikarya</taxon>
        <taxon>Ascomycota</taxon>
        <taxon>Pezizomycotina</taxon>
        <taxon>Leotiomycetes</taxon>
        <taxon>Helotiales</taxon>
        <taxon>Drepanopezizaceae</taxon>
        <taxon>Diplocarpon</taxon>
    </lineage>
</organism>
<dbReference type="Proteomes" id="UP000242519">
    <property type="component" value="Unassembled WGS sequence"/>
</dbReference>
<dbReference type="AlphaFoldDB" id="A0A218ZB89"/>
<name>A0A218ZB89_9HELO</name>
<sequence length="112" mass="12216">MGSDITSKALRHQIGGSIKAVGQMQLAMLAAGKDPKDLDVGTVKGGKAQRQNLNSYVYNVASLHWQAIIPCNGLQTVVNPYSAQYSTKDGIEFKIRSTQTDVKRQPDCYESN</sequence>
<dbReference type="InParanoid" id="A0A218ZB89"/>
<evidence type="ECO:0000313" key="1">
    <source>
        <dbReference type="EMBL" id="OWP05339.1"/>
    </source>
</evidence>
<dbReference type="EMBL" id="MZNU01000076">
    <property type="protein sequence ID" value="OWP05339.1"/>
    <property type="molecule type" value="Genomic_DNA"/>
</dbReference>
<proteinExistence type="predicted"/>
<keyword evidence="2" id="KW-1185">Reference proteome</keyword>